<protein>
    <submittedName>
        <fullName evidence="15">Transmembrane protein</fullName>
    </submittedName>
</protein>
<dbReference type="InterPro" id="IPR008915">
    <property type="entry name" value="Peptidase_M50"/>
</dbReference>
<feature type="domain" description="Peptidase M50" evidence="14">
    <location>
        <begin position="143"/>
        <end position="194"/>
    </location>
</feature>
<dbReference type="CDD" id="cd06158">
    <property type="entry name" value="S2P-M50_like_1"/>
    <property type="match status" value="1"/>
</dbReference>
<keyword evidence="4" id="KW-1003">Cell membrane</keyword>
<evidence type="ECO:0000256" key="3">
    <source>
        <dbReference type="ARBA" id="ARBA00007931"/>
    </source>
</evidence>
<dbReference type="InterPro" id="IPR052348">
    <property type="entry name" value="Metallopeptidase_M50B"/>
</dbReference>
<evidence type="ECO:0000256" key="1">
    <source>
        <dbReference type="ARBA" id="ARBA00001947"/>
    </source>
</evidence>
<evidence type="ECO:0000313" key="16">
    <source>
        <dbReference type="Proteomes" id="UP000054618"/>
    </source>
</evidence>
<organism evidence="15 16">
    <name type="scientific">Legionella quinlivanii</name>
    <dbReference type="NCBI Taxonomy" id="45073"/>
    <lineage>
        <taxon>Bacteria</taxon>
        <taxon>Pseudomonadati</taxon>
        <taxon>Pseudomonadota</taxon>
        <taxon>Gammaproteobacteria</taxon>
        <taxon>Legionellales</taxon>
        <taxon>Legionellaceae</taxon>
        <taxon>Legionella</taxon>
    </lineage>
</organism>
<evidence type="ECO:0000256" key="13">
    <source>
        <dbReference type="SAM" id="Phobius"/>
    </source>
</evidence>
<dbReference type="GO" id="GO:0008237">
    <property type="term" value="F:metallopeptidase activity"/>
    <property type="evidence" value="ECO:0007669"/>
    <property type="project" value="UniProtKB-KW"/>
</dbReference>
<dbReference type="PANTHER" id="PTHR35864:SF1">
    <property type="entry name" value="ZINC METALLOPROTEASE YWHC-RELATED"/>
    <property type="match status" value="1"/>
</dbReference>
<evidence type="ECO:0000256" key="9">
    <source>
        <dbReference type="ARBA" id="ARBA00022833"/>
    </source>
</evidence>
<evidence type="ECO:0000256" key="11">
    <source>
        <dbReference type="ARBA" id="ARBA00023049"/>
    </source>
</evidence>
<dbReference type="PATRIC" id="fig|45073.5.peg.1319"/>
<evidence type="ECO:0000256" key="2">
    <source>
        <dbReference type="ARBA" id="ARBA00004651"/>
    </source>
</evidence>
<comment type="subcellular location">
    <subcellularLocation>
        <location evidence="2">Cell membrane</location>
        <topology evidence="2">Multi-pass membrane protein</topology>
    </subcellularLocation>
</comment>
<dbReference type="GO" id="GO:0005886">
    <property type="term" value="C:plasma membrane"/>
    <property type="evidence" value="ECO:0007669"/>
    <property type="project" value="UniProtKB-SubCell"/>
</dbReference>
<dbReference type="OrthoDB" id="9800627at2"/>
<name>A0A0W0Y0W8_9GAMM</name>
<keyword evidence="7" id="KW-0479">Metal-binding</keyword>
<evidence type="ECO:0000256" key="8">
    <source>
        <dbReference type="ARBA" id="ARBA00022801"/>
    </source>
</evidence>
<gene>
    <name evidence="15" type="ORF">Lqui_1251</name>
</gene>
<dbReference type="GO" id="GO:0046872">
    <property type="term" value="F:metal ion binding"/>
    <property type="evidence" value="ECO:0007669"/>
    <property type="project" value="UniProtKB-KW"/>
</dbReference>
<accession>A0A0W0Y0W8</accession>
<keyword evidence="16" id="KW-1185">Reference proteome</keyword>
<reference evidence="15 16" key="1">
    <citation type="submission" date="2015-11" db="EMBL/GenBank/DDBJ databases">
        <title>Genomic analysis of 38 Legionella species identifies large and diverse effector repertoires.</title>
        <authorList>
            <person name="Burstein D."/>
            <person name="Amaro F."/>
            <person name="Zusman T."/>
            <person name="Lifshitz Z."/>
            <person name="Cohen O."/>
            <person name="Gilbert J.A."/>
            <person name="Pupko T."/>
            <person name="Shuman H.A."/>
            <person name="Segal G."/>
        </authorList>
    </citation>
    <scope>NUCLEOTIDE SEQUENCE [LARGE SCALE GENOMIC DNA]</scope>
    <source>
        <strain evidence="15 16">CDC#1442-AUS-E</strain>
    </source>
</reference>
<evidence type="ECO:0000259" key="14">
    <source>
        <dbReference type="Pfam" id="PF02163"/>
    </source>
</evidence>
<comment type="similarity">
    <text evidence="3">Belongs to the peptidase M50B family.</text>
</comment>
<comment type="caution">
    <text evidence="15">The sequence shown here is derived from an EMBL/GenBank/DDBJ whole genome shotgun (WGS) entry which is preliminary data.</text>
</comment>
<keyword evidence="8" id="KW-0378">Hydrolase</keyword>
<evidence type="ECO:0000256" key="7">
    <source>
        <dbReference type="ARBA" id="ARBA00022723"/>
    </source>
</evidence>
<evidence type="ECO:0000256" key="6">
    <source>
        <dbReference type="ARBA" id="ARBA00022692"/>
    </source>
</evidence>
<evidence type="ECO:0000256" key="12">
    <source>
        <dbReference type="ARBA" id="ARBA00023136"/>
    </source>
</evidence>
<dbReference type="STRING" id="45073.Lqui_1251"/>
<keyword evidence="11" id="KW-0482">Metalloprotease</keyword>
<sequence length="219" mass="24593">MPELSTIQQIAIWIIPVLLAITIHEASHAWVASLCGDRTAEQEGRLSFNPVRHIDLFGTIIVPLLVLTLSKFSFVFGWAKPVPIMPSRMRNPRRDLALVTLAGPLSNLVMAIFWAICFKLSFYLDPQRTSYALFLLLAARAGMIINLLLCFFNLLPIPPMDGSKVVMSLLSPRAAMKFQKIEPYGFFIVLLLLITGALSWILNPLMNYSLRLLVAVFHL</sequence>
<evidence type="ECO:0000256" key="5">
    <source>
        <dbReference type="ARBA" id="ARBA00022670"/>
    </source>
</evidence>
<dbReference type="InterPro" id="IPR044537">
    <property type="entry name" value="Rip2-like"/>
</dbReference>
<feature type="transmembrane region" description="Helical" evidence="13">
    <location>
        <begin position="184"/>
        <end position="202"/>
    </location>
</feature>
<keyword evidence="10 13" id="KW-1133">Transmembrane helix</keyword>
<feature type="transmembrane region" description="Helical" evidence="13">
    <location>
        <begin position="96"/>
        <end position="118"/>
    </location>
</feature>
<feature type="transmembrane region" description="Helical" evidence="13">
    <location>
        <begin position="12"/>
        <end position="35"/>
    </location>
</feature>
<proteinExistence type="inferred from homology"/>
<evidence type="ECO:0000256" key="4">
    <source>
        <dbReference type="ARBA" id="ARBA00022475"/>
    </source>
</evidence>
<keyword evidence="6 13" id="KW-0812">Transmembrane</keyword>
<dbReference type="AlphaFoldDB" id="A0A0W0Y0W8"/>
<dbReference type="Proteomes" id="UP000054618">
    <property type="component" value="Unassembled WGS sequence"/>
</dbReference>
<dbReference type="GO" id="GO:0006508">
    <property type="term" value="P:proteolysis"/>
    <property type="evidence" value="ECO:0007669"/>
    <property type="project" value="UniProtKB-KW"/>
</dbReference>
<dbReference type="PANTHER" id="PTHR35864">
    <property type="entry name" value="ZINC METALLOPROTEASE MJ0611-RELATED"/>
    <property type="match status" value="1"/>
</dbReference>
<evidence type="ECO:0000256" key="10">
    <source>
        <dbReference type="ARBA" id="ARBA00022989"/>
    </source>
</evidence>
<dbReference type="RefSeq" id="WP_058507371.1">
    <property type="nucleotide sequence ID" value="NZ_CAAAIK010000022.1"/>
</dbReference>
<dbReference type="Pfam" id="PF02163">
    <property type="entry name" value="Peptidase_M50"/>
    <property type="match status" value="1"/>
</dbReference>
<keyword evidence="12 13" id="KW-0472">Membrane</keyword>
<feature type="transmembrane region" description="Helical" evidence="13">
    <location>
        <begin position="56"/>
        <end position="76"/>
    </location>
</feature>
<feature type="transmembrane region" description="Helical" evidence="13">
    <location>
        <begin position="130"/>
        <end position="155"/>
    </location>
</feature>
<dbReference type="EMBL" id="LNYS01000007">
    <property type="protein sequence ID" value="KTD50685.1"/>
    <property type="molecule type" value="Genomic_DNA"/>
</dbReference>
<keyword evidence="9" id="KW-0862">Zinc</keyword>
<comment type="cofactor">
    <cofactor evidence="1">
        <name>Zn(2+)</name>
        <dbReference type="ChEBI" id="CHEBI:29105"/>
    </cofactor>
</comment>
<keyword evidence="5" id="KW-0645">Protease</keyword>
<evidence type="ECO:0000313" key="15">
    <source>
        <dbReference type="EMBL" id="KTD50685.1"/>
    </source>
</evidence>